<gene>
    <name evidence="2" type="ORF">GCM10023156_33240</name>
</gene>
<dbReference type="InterPro" id="IPR016181">
    <property type="entry name" value="Acyl_CoA_acyltransferase"/>
</dbReference>
<accession>A0ABP8MZG3</accession>
<feature type="domain" description="N-acetyltransferase" evidence="1">
    <location>
        <begin position="11"/>
        <end position="164"/>
    </location>
</feature>
<protein>
    <submittedName>
        <fullName evidence="2">GNAT family N-acetyltransferase</fullName>
    </submittedName>
</protein>
<keyword evidence="3" id="KW-1185">Reference proteome</keyword>
<sequence length="164" mass="18581">MDKTFSNIATIQLRPYQSADALSLLRLFRDTVHRINCCDYTPEQIDAWAPADTPLEPWARRFEGNIAYVAHHNDEIAGFADMTPDGYLDRLFVSADFQRQGVARKLVQAMLQSAADLQLPEVTTEASITAKPFFLAASFVVVRKQTVVCREVEFTNFLMRHPIS</sequence>
<comment type="caution">
    <text evidence="2">The sequence shown here is derived from an EMBL/GenBank/DDBJ whole genome shotgun (WGS) entry which is preliminary data.</text>
</comment>
<name>A0ABP8MZG3_9BACT</name>
<dbReference type="Proteomes" id="UP001500840">
    <property type="component" value="Unassembled WGS sequence"/>
</dbReference>
<dbReference type="PANTHER" id="PTHR43451:SF1">
    <property type="entry name" value="ACETYLTRANSFERASE"/>
    <property type="match status" value="1"/>
</dbReference>
<dbReference type="InterPro" id="IPR000182">
    <property type="entry name" value="GNAT_dom"/>
</dbReference>
<evidence type="ECO:0000313" key="2">
    <source>
        <dbReference type="EMBL" id="GAA4457028.1"/>
    </source>
</evidence>
<dbReference type="SUPFAM" id="SSF55729">
    <property type="entry name" value="Acyl-CoA N-acyltransferases (Nat)"/>
    <property type="match status" value="1"/>
</dbReference>
<dbReference type="CDD" id="cd04301">
    <property type="entry name" value="NAT_SF"/>
    <property type="match status" value="1"/>
</dbReference>
<organism evidence="2 3">
    <name type="scientific">Novipirellula rosea</name>
    <dbReference type="NCBI Taxonomy" id="1031540"/>
    <lineage>
        <taxon>Bacteria</taxon>
        <taxon>Pseudomonadati</taxon>
        <taxon>Planctomycetota</taxon>
        <taxon>Planctomycetia</taxon>
        <taxon>Pirellulales</taxon>
        <taxon>Pirellulaceae</taxon>
        <taxon>Novipirellula</taxon>
    </lineage>
</organism>
<evidence type="ECO:0000313" key="3">
    <source>
        <dbReference type="Proteomes" id="UP001500840"/>
    </source>
</evidence>
<dbReference type="PROSITE" id="PS51186">
    <property type="entry name" value="GNAT"/>
    <property type="match status" value="1"/>
</dbReference>
<dbReference type="Gene3D" id="3.40.630.30">
    <property type="match status" value="1"/>
</dbReference>
<dbReference type="InterPro" id="IPR052564">
    <property type="entry name" value="N-acetyltrans/Recomb-assoc"/>
</dbReference>
<dbReference type="Pfam" id="PF13673">
    <property type="entry name" value="Acetyltransf_10"/>
    <property type="match status" value="1"/>
</dbReference>
<dbReference type="PANTHER" id="PTHR43451">
    <property type="entry name" value="ACETYLTRANSFERASE (GNAT) FAMILY PROTEIN"/>
    <property type="match status" value="1"/>
</dbReference>
<reference evidence="3" key="1">
    <citation type="journal article" date="2019" name="Int. J. Syst. Evol. Microbiol.">
        <title>The Global Catalogue of Microorganisms (GCM) 10K type strain sequencing project: providing services to taxonomists for standard genome sequencing and annotation.</title>
        <authorList>
            <consortium name="The Broad Institute Genomics Platform"/>
            <consortium name="The Broad Institute Genome Sequencing Center for Infectious Disease"/>
            <person name="Wu L."/>
            <person name="Ma J."/>
        </authorList>
    </citation>
    <scope>NUCLEOTIDE SEQUENCE [LARGE SCALE GENOMIC DNA]</scope>
    <source>
        <strain evidence="3">JCM 17759</strain>
    </source>
</reference>
<dbReference type="EMBL" id="BAABGA010000039">
    <property type="protein sequence ID" value="GAA4457028.1"/>
    <property type="molecule type" value="Genomic_DNA"/>
</dbReference>
<dbReference type="RefSeq" id="WP_345323796.1">
    <property type="nucleotide sequence ID" value="NZ_BAABGA010000039.1"/>
</dbReference>
<proteinExistence type="predicted"/>
<evidence type="ECO:0000259" key="1">
    <source>
        <dbReference type="PROSITE" id="PS51186"/>
    </source>
</evidence>